<reference evidence="1" key="1">
    <citation type="journal article" date="2020" name="Nature">
        <title>Giant virus diversity and host interactions through global metagenomics.</title>
        <authorList>
            <person name="Schulz F."/>
            <person name="Roux S."/>
            <person name="Paez-Espino D."/>
            <person name="Jungbluth S."/>
            <person name="Walsh D.A."/>
            <person name="Denef V.J."/>
            <person name="McMahon K.D."/>
            <person name="Konstantinidis K.T."/>
            <person name="Eloe-Fadrosh E.A."/>
            <person name="Kyrpides N.C."/>
            <person name="Woyke T."/>
        </authorList>
    </citation>
    <scope>NUCLEOTIDE SEQUENCE</scope>
    <source>
        <strain evidence="1">GVMAG-M-3300021354-14</strain>
    </source>
</reference>
<accession>A0A6C0CN58</accession>
<name>A0A6C0CN58_9ZZZZ</name>
<dbReference type="EMBL" id="MN739449">
    <property type="protein sequence ID" value="QHT05129.1"/>
    <property type="molecule type" value="Genomic_DNA"/>
</dbReference>
<dbReference type="InterPro" id="IPR033469">
    <property type="entry name" value="CYTH-like_dom_sf"/>
</dbReference>
<proteinExistence type="predicted"/>
<organism evidence="1">
    <name type="scientific">viral metagenome</name>
    <dbReference type="NCBI Taxonomy" id="1070528"/>
    <lineage>
        <taxon>unclassified sequences</taxon>
        <taxon>metagenomes</taxon>
        <taxon>organismal metagenomes</taxon>
    </lineage>
</organism>
<sequence>MEHPSDLPIVQALTNFVEEFKANPHAELEVRLGTIIDGKFVAGVDSQYSMELNQGMTDSHSIHMWKLNPLRIFKYLYFADGLRGRYETAVKTEFHKIVLRHCLVVRCLNRKYALKFALKEEIPMPDDTLTIEPATYIRFNTRATLELPDWKYEFTMVGEGPSEEAARKNNVSHQVEIEVQHSACSHMNSRDLAITLLGRGRDLTCRVKATGELEFIPLEIVTKS</sequence>
<evidence type="ECO:0000313" key="1">
    <source>
        <dbReference type="EMBL" id="QHT05129.1"/>
    </source>
</evidence>
<dbReference type="AlphaFoldDB" id="A0A6C0CN58"/>
<dbReference type="SUPFAM" id="SSF55154">
    <property type="entry name" value="CYTH-like phosphatases"/>
    <property type="match status" value="1"/>
</dbReference>
<protein>
    <submittedName>
        <fullName evidence="1">Uncharacterized protein</fullName>
    </submittedName>
</protein>